<feature type="transmembrane region" description="Helical" evidence="7">
    <location>
        <begin position="39"/>
        <end position="66"/>
    </location>
</feature>
<dbReference type="Gene3D" id="1.10.3860.10">
    <property type="entry name" value="Sodium:dicarboxylate symporter"/>
    <property type="match status" value="1"/>
</dbReference>
<evidence type="ECO:0000313" key="9">
    <source>
        <dbReference type="Proteomes" id="UP001520878"/>
    </source>
</evidence>
<feature type="transmembrane region" description="Helical" evidence="7">
    <location>
        <begin position="204"/>
        <end position="225"/>
    </location>
</feature>
<dbReference type="Proteomes" id="UP001520878">
    <property type="component" value="Unassembled WGS sequence"/>
</dbReference>
<evidence type="ECO:0000256" key="3">
    <source>
        <dbReference type="ARBA" id="ARBA00022475"/>
    </source>
</evidence>
<proteinExistence type="predicted"/>
<evidence type="ECO:0000256" key="4">
    <source>
        <dbReference type="ARBA" id="ARBA00022692"/>
    </source>
</evidence>
<dbReference type="PANTHER" id="PTHR42865">
    <property type="entry name" value="PROTON/GLUTAMATE-ASPARTATE SYMPORTER"/>
    <property type="match status" value="1"/>
</dbReference>
<dbReference type="SUPFAM" id="SSF118215">
    <property type="entry name" value="Proton glutamate symport protein"/>
    <property type="match status" value="1"/>
</dbReference>
<dbReference type="PRINTS" id="PR00173">
    <property type="entry name" value="EDTRNSPORT"/>
</dbReference>
<keyword evidence="3" id="KW-1003">Cell membrane</keyword>
<feature type="transmembrane region" description="Helical" evidence="7">
    <location>
        <begin position="12"/>
        <end position="32"/>
    </location>
</feature>
<protein>
    <submittedName>
        <fullName evidence="8">Dicarboxylate/amino acid:cation symporter</fullName>
    </submittedName>
</protein>
<reference evidence="8 9" key="1">
    <citation type="submission" date="2021-10" db="EMBL/GenBank/DDBJ databases">
        <title>Draft genome of Aestuariibacter halophilus JC2043.</title>
        <authorList>
            <person name="Emsley S.A."/>
            <person name="Pfannmuller K.M."/>
            <person name="Ushijima B."/>
            <person name="Saw J.H."/>
            <person name="Videau P."/>
        </authorList>
    </citation>
    <scope>NUCLEOTIDE SEQUENCE [LARGE SCALE GENOMIC DNA]</scope>
    <source>
        <strain evidence="8 9">JC2043</strain>
    </source>
</reference>
<evidence type="ECO:0000256" key="1">
    <source>
        <dbReference type="ARBA" id="ARBA00004651"/>
    </source>
</evidence>
<dbReference type="InterPro" id="IPR001991">
    <property type="entry name" value="Na-dicarboxylate_symporter"/>
</dbReference>
<evidence type="ECO:0000256" key="7">
    <source>
        <dbReference type="SAM" id="Phobius"/>
    </source>
</evidence>
<feature type="transmembrane region" description="Helical" evidence="7">
    <location>
        <begin position="276"/>
        <end position="294"/>
    </location>
</feature>
<accession>A0ABS8G5J1</accession>
<dbReference type="RefSeq" id="WP_229158011.1">
    <property type="nucleotide sequence ID" value="NZ_JAJEWP010000001.1"/>
</dbReference>
<feature type="transmembrane region" description="Helical" evidence="7">
    <location>
        <begin position="237"/>
        <end position="264"/>
    </location>
</feature>
<comment type="caution">
    <text evidence="8">The sequence shown here is derived from an EMBL/GenBank/DDBJ whole genome shotgun (WGS) entry which is preliminary data.</text>
</comment>
<gene>
    <name evidence="8" type="ORF">LJ739_05960</name>
</gene>
<keyword evidence="9" id="KW-1185">Reference proteome</keyword>
<keyword evidence="4 7" id="KW-0812">Transmembrane</keyword>
<dbReference type="EMBL" id="JAJEWP010000001">
    <property type="protein sequence ID" value="MCC2615778.1"/>
    <property type="molecule type" value="Genomic_DNA"/>
</dbReference>
<feature type="transmembrane region" description="Helical" evidence="7">
    <location>
        <begin position="72"/>
        <end position="90"/>
    </location>
</feature>
<keyword evidence="2" id="KW-0813">Transport</keyword>
<keyword evidence="5 7" id="KW-1133">Transmembrane helix</keyword>
<evidence type="ECO:0000256" key="5">
    <source>
        <dbReference type="ARBA" id="ARBA00022989"/>
    </source>
</evidence>
<comment type="subcellular location">
    <subcellularLocation>
        <location evidence="1">Cell membrane</location>
        <topology evidence="1">Multi-pass membrane protein</topology>
    </subcellularLocation>
</comment>
<evidence type="ECO:0000256" key="6">
    <source>
        <dbReference type="ARBA" id="ARBA00023136"/>
    </source>
</evidence>
<feature type="transmembrane region" description="Helical" evidence="7">
    <location>
        <begin position="347"/>
        <end position="372"/>
    </location>
</feature>
<dbReference type="PANTHER" id="PTHR42865:SF7">
    <property type="entry name" value="PROTON_GLUTAMATE-ASPARTATE SYMPORTER"/>
    <property type="match status" value="1"/>
</dbReference>
<feature type="transmembrane region" description="Helical" evidence="7">
    <location>
        <begin position="102"/>
        <end position="123"/>
    </location>
</feature>
<sequence>MDQSPPKLSLTARIFIGMIAGIVTGTLLQALFDDSGDFAFSVFGITVSTYTVLVEGIFHVIGQVFINSLKMLVVPLVFVSLVCGIMNLTEPSKLGRLGGKSVLLYVSTTAIAITLAMLAAIVVQPGAGVALPTDAQYVAKEAPSLAQVLIDIFPDNPFESFAQGKMLQVIVFAVLFGVAMAMAGKAGKRLGGVFEDLNVVIMRLVTILMNLAPYGVFALLAKLFADINPDTIFSLLKYFLLVLAVLVLHAFGTYSVLLSMLARMNPLMLFRKMRDAALFAFSTASSSATLPVTLETATKKLGVKNSVASFTVPLGSTINMDGTAIMQGVATVFIAQVYGVDLTTADLLMVILTATLASVGTAGVPGVGLLMLAMVLNQVNLPVEGIALIIGVDRLLDMTRTAVNVTGDCMVACIVGKSEGELDVERYNDPDAAQRDEDLDFEHFDRNPG</sequence>
<evidence type="ECO:0000313" key="8">
    <source>
        <dbReference type="EMBL" id="MCC2615778.1"/>
    </source>
</evidence>
<keyword evidence="6 7" id="KW-0472">Membrane</keyword>
<dbReference type="InterPro" id="IPR036458">
    <property type="entry name" value="Na:dicarbo_symporter_sf"/>
</dbReference>
<evidence type="ECO:0000256" key="2">
    <source>
        <dbReference type="ARBA" id="ARBA00022448"/>
    </source>
</evidence>
<dbReference type="Pfam" id="PF00375">
    <property type="entry name" value="SDF"/>
    <property type="match status" value="1"/>
</dbReference>
<feature type="transmembrane region" description="Helical" evidence="7">
    <location>
        <begin position="166"/>
        <end position="183"/>
    </location>
</feature>
<name>A0ABS8G5J1_9ALTE</name>
<organism evidence="8 9">
    <name type="scientific">Fluctibacter halophilus</name>
    <dbReference type="NCBI Taxonomy" id="226011"/>
    <lineage>
        <taxon>Bacteria</taxon>
        <taxon>Pseudomonadati</taxon>
        <taxon>Pseudomonadota</taxon>
        <taxon>Gammaproteobacteria</taxon>
        <taxon>Alteromonadales</taxon>
        <taxon>Alteromonadaceae</taxon>
        <taxon>Fluctibacter</taxon>
    </lineage>
</organism>